<evidence type="ECO:0000313" key="2">
    <source>
        <dbReference type="EMBL" id="SFI10951.1"/>
    </source>
</evidence>
<feature type="coiled-coil region" evidence="1">
    <location>
        <begin position="44"/>
        <end position="71"/>
    </location>
</feature>
<dbReference type="AlphaFoldDB" id="A0A1I3FJ74"/>
<gene>
    <name evidence="2" type="ORF">SAMN05443292_1402</name>
</gene>
<evidence type="ECO:0000313" key="3">
    <source>
        <dbReference type="Proteomes" id="UP000198931"/>
    </source>
</evidence>
<sequence length="274" mass="32278">MKNYFRIFNPNYKYLDDINFKIDSILKHNSILKSHLEFKKSFNLENEIRNISLLTNKIDSADNEIKNLESSIIIKTKMQVNTRSQIKSRFNPKYYLSKSQISLRAEVKMLQNNIENFYLEIEQIGKAKIEYFGSITTIESEINRYNSLQIFKVKDDLSENELIIQKLKNGLDAIKPKKEKIDQLLDPTIKELKRLDQDIEKTNEIIRIAENYRRDLGNATNTYEAREVHQNCSASLGNGNPDSIITWKLKYREQLYKQRDKYLVTAEKIRADVP</sequence>
<organism evidence="2 3">
    <name type="scientific">Halpernia frigidisoli</name>
    <dbReference type="NCBI Taxonomy" id="1125876"/>
    <lineage>
        <taxon>Bacteria</taxon>
        <taxon>Pseudomonadati</taxon>
        <taxon>Bacteroidota</taxon>
        <taxon>Flavobacteriia</taxon>
        <taxon>Flavobacteriales</taxon>
        <taxon>Weeksellaceae</taxon>
        <taxon>Chryseobacterium group</taxon>
        <taxon>Halpernia</taxon>
    </lineage>
</organism>
<dbReference type="EMBL" id="FOQT01000002">
    <property type="protein sequence ID" value="SFI10951.1"/>
    <property type="molecule type" value="Genomic_DNA"/>
</dbReference>
<keyword evidence="3" id="KW-1185">Reference proteome</keyword>
<accession>A0A1I3FJ74</accession>
<name>A0A1I3FJ74_9FLAO</name>
<dbReference type="Proteomes" id="UP000198931">
    <property type="component" value="Unassembled WGS sequence"/>
</dbReference>
<evidence type="ECO:0000256" key="1">
    <source>
        <dbReference type="SAM" id="Coils"/>
    </source>
</evidence>
<reference evidence="2 3" key="1">
    <citation type="submission" date="2016-10" db="EMBL/GenBank/DDBJ databases">
        <authorList>
            <person name="de Groot N.N."/>
        </authorList>
    </citation>
    <scope>NUCLEOTIDE SEQUENCE [LARGE SCALE GENOMIC DNA]</scope>
    <source>
        <strain evidence="2 3">DSM 26000</strain>
    </source>
</reference>
<keyword evidence="1" id="KW-0175">Coiled coil</keyword>
<dbReference type="RefSeq" id="WP_090079414.1">
    <property type="nucleotide sequence ID" value="NZ_FOQT01000002.1"/>
</dbReference>
<proteinExistence type="predicted"/>
<protein>
    <submittedName>
        <fullName evidence="2">Uncharacterized protein</fullName>
    </submittedName>
</protein>